<dbReference type="Proteomes" id="UP000467132">
    <property type="component" value="Unassembled WGS sequence"/>
</dbReference>
<evidence type="ECO:0000313" key="2">
    <source>
        <dbReference type="EMBL" id="NBI06631.1"/>
    </source>
</evidence>
<dbReference type="AlphaFoldDB" id="A0A845QWH0"/>
<dbReference type="GO" id="GO:0003677">
    <property type="term" value="F:DNA binding"/>
    <property type="evidence" value="ECO:0007669"/>
    <property type="project" value="InterPro"/>
</dbReference>
<proteinExistence type="predicted"/>
<dbReference type="Gene3D" id="1.10.260.40">
    <property type="entry name" value="lambda repressor-like DNA-binding domains"/>
    <property type="match status" value="1"/>
</dbReference>
<dbReference type="InterPro" id="IPR001387">
    <property type="entry name" value="Cro/C1-type_HTH"/>
</dbReference>
<reference evidence="2 3" key="1">
    <citation type="submission" date="2018-08" db="EMBL/GenBank/DDBJ databases">
        <title>Murine metabolic-syndrome-specific gut microbial biobank.</title>
        <authorList>
            <person name="Liu C."/>
        </authorList>
    </citation>
    <scope>NUCLEOTIDE SEQUENCE [LARGE SCALE GENOMIC DNA]</scope>
    <source>
        <strain evidence="2 3">583</strain>
    </source>
</reference>
<feature type="domain" description="HTH cro/C1-type" evidence="1">
    <location>
        <begin position="60"/>
        <end position="102"/>
    </location>
</feature>
<protein>
    <submittedName>
        <fullName evidence="2">XRE family transcriptional regulator</fullName>
    </submittedName>
</protein>
<evidence type="ECO:0000259" key="1">
    <source>
        <dbReference type="Pfam" id="PF01381"/>
    </source>
</evidence>
<dbReference type="SUPFAM" id="SSF47413">
    <property type="entry name" value="lambda repressor-like DNA-binding domains"/>
    <property type="match status" value="1"/>
</dbReference>
<dbReference type="CDD" id="cd00093">
    <property type="entry name" value="HTH_XRE"/>
    <property type="match status" value="1"/>
</dbReference>
<accession>A0A845QWH0</accession>
<comment type="caution">
    <text evidence="2">The sequence shown here is derived from an EMBL/GenBank/DDBJ whole genome shotgun (WGS) entry which is preliminary data.</text>
</comment>
<dbReference type="EMBL" id="QXXA01000007">
    <property type="protein sequence ID" value="NBI06631.1"/>
    <property type="molecule type" value="Genomic_DNA"/>
</dbReference>
<dbReference type="Pfam" id="PF01381">
    <property type="entry name" value="HTH_3"/>
    <property type="match status" value="1"/>
</dbReference>
<evidence type="ECO:0000313" key="3">
    <source>
        <dbReference type="Proteomes" id="UP000467132"/>
    </source>
</evidence>
<dbReference type="InterPro" id="IPR010982">
    <property type="entry name" value="Lambda_DNA-bd_dom_sf"/>
</dbReference>
<organism evidence="2 3">
    <name type="scientific">Senegalia massiliensis</name>
    <dbReference type="NCBI Taxonomy" id="1720316"/>
    <lineage>
        <taxon>Bacteria</taxon>
        <taxon>Bacillati</taxon>
        <taxon>Bacillota</taxon>
        <taxon>Clostridia</taxon>
        <taxon>Eubacteriales</taxon>
        <taxon>Clostridiaceae</taxon>
        <taxon>Senegalia</taxon>
    </lineage>
</organism>
<keyword evidence="3" id="KW-1185">Reference proteome</keyword>
<gene>
    <name evidence="2" type="ORF">D3Z33_07125</name>
</gene>
<sequence>MNYISSNNYIVVYCICHDTIFPVNALSLGRAFIFFSKQKFTFKVVIVLDFVRERLIETVKSKGIKYDFIAKQIGVGRSMLSQFKNGKKDLSEEKLNRLIDYLWD</sequence>
<name>A0A845QWH0_9CLOT</name>